<sequence>MKNTVLKLENVSVGYGSKTIVSSINATINSNELIAILGKNGAGKSTLINSILGFQKVLNGEIYVENDALKKLSSQEIAQQIAVVLPRLSIVPKIKVTELVAMGRLPYHNVLKKMSKEEQYLIEEVLELVGITDLSYQFANEISEGQLQLVMIARALCQDAKLVVLDEPTSNLDLANQYKIFNLLNELKSKTEKSFLMITHEVDFALERADKIWWIEDGKFYENIPEELAFEHRIIQKLSNQNLIYDQKNNRFSTRKDFSKSIGVRGDSELAFWVKNALIRNGISVENNAENHIEITENNIIFEGIKFESIDQIVNFVQQYEKYNRNRSE</sequence>
<evidence type="ECO:0000313" key="5">
    <source>
        <dbReference type="EMBL" id="GEM51896.1"/>
    </source>
</evidence>
<keyword evidence="6" id="KW-1185">Reference proteome</keyword>
<accession>A0A511NGW7</accession>
<dbReference type="SUPFAM" id="SSF52540">
    <property type="entry name" value="P-loop containing nucleoside triphosphate hydrolases"/>
    <property type="match status" value="1"/>
</dbReference>
<evidence type="ECO:0000256" key="1">
    <source>
        <dbReference type="ARBA" id="ARBA00022448"/>
    </source>
</evidence>
<dbReference type="EMBL" id="BJXC01000010">
    <property type="protein sequence ID" value="GEM51896.1"/>
    <property type="molecule type" value="Genomic_DNA"/>
</dbReference>
<protein>
    <submittedName>
        <fullName evidence="5">Iron(III) ABC transporter ATP-binding protein</fullName>
    </submittedName>
</protein>
<dbReference type="PANTHER" id="PTHR42734">
    <property type="entry name" value="METAL TRANSPORT SYSTEM ATP-BINDING PROTEIN TM_0124-RELATED"/>
    <property type="match status" value="1"/>
</dbReference>
<dbReference type="AlphaFoldDB" id="A0A511NGW7"/>
<keyword evidence="2" id="KW-0547">Nucleotide-binding</keyword>
<dbReference type="Gene3D" id="3.40.50.300">
    <property type="entry name" value="P-loop containing nucleotide triphosphate hydrolases"/>
    <property type="match status" value="1"/>
</dbReference>
<evidence type="ECO:0000313" key="6">
    <source>
        <dbReference type="Proteomes" id="UP000321245"/>
    </source>
</evidence>
<gene>
    <name evidence="5" type="ORF">EB1_16860</name>
</gene>
<dbReference type="InterPro" id="IPR027417">
    <property type="entry name" value="P-loop_NTPase"/>
</dbReference>
<evidence type="ECO:0000256" key="3">
    <source>
        <dbReference type="ARBA" id="ARBA00022840"/>
    </source>
</evidence>
<keyword evidence="3 5" id="KW-0067">ATP-binding</keyword>
<dbReference type="GO" id="GO:0016887">
    <property type="term" value="F:ATP hydrolysis activity"/>
    <property type="evidence" value="ECO:0007669"/>
    <property type="project" value="InterPro"/>
</dbReference>
<dbReference type="OrthoDB" id="9787851at2"/>
<proteinExistence type="predicted"/>
<dbReference type="STRING" id="1218108.GCA_000382425_03024"/>
<dbReference type="RefSeq" id="WP_019976496.1">
    <property type="nucleotide sequence ID" value="NZ_BJXC01000010.1"/>
</dbReference>
<dbReference type="Proteomes" id="UP000321245">
    <property type="component" value="Unassembled WGS sequence"/>
</dbReference>
<dbReference type="GeneID" id="84651721"/>
<dbReference type="Pfam" id="PF00005">
    <property type="entry name" value="ABC_tran"/>
    <property type="match status" value="1"/>
</dbReference>
<dbReference type="InterPro" id="IPR003593">
    <property type="entry name" value="AAA+_ATPase"/>
</dbReference>
<dbReference type="InterPro" id="IPR050153">
    <property type="entry name" value="Metal_Ion_Import_ABC"/>
</dbReference>
<dbReference type="SMART" id="SM00382">
    <property type="entry name" value="AAA"/>
    <property type="match status" value="1"/>
</dbReference>
<dbReference type="GO" id="GO:0005524">
    <property type="term" value="F:ATP binding"/>
    <property type="evidence" value="ECO:0007669"/>
    <property type="project" value="UniProtKB-KW"/>
</dbReference>
<dbReference type="CDD" id="cd03214">
    <property type="entry name" value="ABC_Iron-Siderophores_B12_Hemin"/>
    <property type="match status" value="1"/>
</dbReference>
<dbReference type="InterPro" id="IPR003439">
    <property type="entry name" value="ABC_transporter-like_ATP-bd"/>
</dbReference>
<comment type="caution">
    <text evidence="5">The sequence shown here is derived from an EMBL/GenBank/DDBJ whole genome shotgun (WGS) entry which is preliminary data.</text>
</comment>
<feature type="domain" description="ABC transporter" evidence="4">
    <location>
        <begin position="6"/>
        <end position="242"/>
    </location>
</feature>
<evidence type="ECO:0000256" key="2">
    <source>
        <dbReference type="ARBA" id="ARBA00022741"/>
    </source>
</evidence>
<keyword evidence="1" id="KW-0813">Transport</keyword>
<name>A0A511NGW7_9FLAO</name>
<organism evidence="5 6">
    <name type="scientific">Empedobacter brevis NBRC 14943 = ATCC 43319</name>
    <dbReference type="NCBI Taxonomy" id="1218108"/>
    <lineage>
        <taxon>Bacteria</taxon>
        <taxon>Pseudomonadati</taxon>
        <taxon>Bacteroidota</taxon>
        <taxon>Flavobacteriia</taxon>
        <taxon>Flavobacteriales</taxon>
        <taxon>Weeksellaceae</taxon>
        <taxon>Empedobacter</taxon>
    </lineage>
</organism>
<reference evidence="5 6" key="1">
    <citation type="submission" date="2019-07" db="EMBL/GenBank/DDBJ databases">
        <title>Whole genome shotgun sequence of Empedobacter brevis NBRC 14943.</title>
        <authorList>
            <person name="Hosoyama A."/>
            <person name="Uohara A."/>
            <person name="Ohji S."/>
            <person name="Ichikawa N."/>
        </authorList>
    </citation>
    <scope>NUCLEOTIDE SEQUENCE [LARGE SCALE GENOMIC DNA]</scope>
    <source>
        <strain evidence="5 6">NBRC 14943</strain>
    </source>
</reference>
<dbReference type="PROSITE" id="PS50893">
    <property type="entry name" value="ABC_TRANSPORTER_2"/>
    <property type="match status" value="1"/>
</dbReference>
<evidence type="ECO:0000259" key="4">
    <source>
        <dbReference type="PROSITE" id="PS50893"/>
    </source>
</evidence>